<sequence>MIAVWYDLLYEIFLAKPESLKSDKKTVTIKEVLDCPSIEEFVKYIANKEMKSLQRGSVKIFLEKNEQIGELGAISKDEIDEIGRIMEIRHLYTHKNGIVDEKFLNSYSNFKIDTEHQMSIETICKKFVYLFAIAEKVDKKAIEKYKLSKLIEDLT</sequence>
<gene>
    <name evidence="1" type="ORF">EZS26_003313</name>
</gene>
<evidence type="ECO:0000313" key="2">
    <source>
        <dbReference type="Proteomes" id="UP000324575"/>
    </source>
</evidence>
<proteinExistence type="predicted"/>
<organism evidence="1 2">
    <name type="scientific">Candidatus Ordinivivax streblomastigis</name>
    <dbReference type="NCBI Taxonomy" id="2540710"/>
    <lineage>
        <taxon>Bacteria</taxon>
        <taxon>Pseudomonadati</taxon>
        <taxon>Bacteroidota</taxon>
        <taxon>Bacteroidia</taxon>
        <taxon>Bacteroidales</taxon>
        <taxon>Candidatus Ordinivivax</taxon>
    </lineage>
</organism>
<reference evidence="1 2" key="1">
    <citation type="submission" date="2019-03" db="EMBL/GenBank/DDBJ databases">
        <title>Single cell metagenomics reveals metabolic interactions within the superorganism composed of flagellate Streblomastix strix and complex community of Bacteroidetes bacteria on its surface.</title>
        <authorList>
            <person name="Treitli S.C."/>
            <person name="Kolisko M."/>
            <person name="Husnik F."/>
            <person name="Keeling P."/>
            <person name="Hampl V."/>
        </authorList>
    </citation>
    <scope>NUCLEOTIDE SEQUENCE [LARGE SCALE GENOMIC DNA]</scope>
    <source>
        <strain evidence="1">St1</strain>
    </source>
</reference>
<dbReference type="EMBL" id="SNRX01000069">
    <property type="protein sequence ID" value="KAA6300546.1"/>
    <property type="molecule type" value="Genomic_DNA"/>
</dbReference>
<evidence type="ECO:0000313" key="1">
    <source>
        <dbReference type="EMBL" id="KAA6300546.1"/>
    </source>
</evidence>
<dbReference type="Proteomes" id="UP000324575">
    <property type="component" value="Unassembled WGS sequence"/>
</dbReference>
<protein>
    <submittedName>
        <fullName evidence="1">Uncharacterized protein</fullName>
    </submittedName>
</protein>
<accession>A0A5M8NUG0</accession>
<comment type="caution">
    <text evidence="1">The sequence shown here is derived from an EMBL/GenBank/DDBJ whole genome shotgun (WGS) entry which is preliminary data.</text>
</comment>
<name>A0A5M8NUG0_9BACT</name>
<dbReference type="AlphaFoldDB" id="A0A5M8NUG0"/>